<reference evidence="2" key="2">
    <citation type="submission" date="2024-10" db="UniProtKB">
        <authorList>
            <consortium name="EnsemblProtists"/>
        </authorList>
    </citation>
    <scope>IDENTIFICATION</scope>
</reference>
<feature type="transmembrane region" description="Helical" evidence="1">
    <location>
        <begin position="81"/>
        <end position="98"/>
    </location>
</feature>
<name>A0A0D3KAU5_EMIH1</name>
<dbReference type="RefSeq" id="XP_005785309.1">
    <property type="nucleotide sequence ID" value="XM_005785252.1"/>
</dbReference>
<proteinExistence type="predicted"/>
<keyword evidence="1" id="KW-1133">Transmembrane helix</keyword>
<evidence type="ECO:0000313" key="2">
    <source>
        <dbReference type="EnsemblProtists" id="EOD32880"/>
    </source>
</evidence>
<dbReference type="HOGENOM" id="CLU_492297_0_0_1"/>
<keyword evidence="1" id="KW-0812">Transmembrane</keyword>
<sequence length="554" mass="59184">MPPSSVGDLSLELLRLSLSQRQAKRRLIDGVAERLQLERRPLILGELLFRLLEPDTAAAAALGVLLLVVAVTGLALPWDGLLGGLLLALAVANAWISSRESRLAAGELKSRLQVWLRLISRDHHIHRAAADGPATVALMRDGVWLRLHRNLCVEGDLIKLSAGEEAPGACAQRPHLTSLCGLEAQALEAGAPFFPAPLPPLPRGVSSSLTDDVRCSFVLSETIAVRQIDGAMRSRRKPPPPLQVQLAGARRLMLWAVAGSWAQAAALQALGYGLSSPPPSPSGEQGFELREWLGGFLLPHLAALALPLLPLALPAFIAAANALCAAYLLASLSGMPLHSLRPASPRASRQRRADGWGASKADAALPRLGGWGGGGGSWLGRSAARRYWGLSGGTPSHAESEGAASSACRIARRGPERLFSHGAPNTLPGSRFVRHAGSRQSYEQWLYVLQLALRILRGEPQPGQVRPSRLLASLGSVTVLAVPDKRGVLSDGTLSIKQLAFFRLDHSGQPKLTTLDMSKHPAYRFLTRFDDPGWRGHLAALKPIGLNAVLRSTC</sequence>
<keyword evidence="3" id="KW-1185">Reference proteome</keyword>
<protein>
    <submittedName>
        <fullName evidence="2">Uncharacterized protein</fullName>
    </submittedName>
</protein>
<dbReference type="PANTHER" id="PTHR13219:SF6">
    <property type="entry name" value="TRANSMEMBRANE PROTEIN 94"/>
    <property type="match status" value="1"/>
</dbReference>
<dbReference type="KEGG" id="ehx:EMIHUDRAFT_441733"/>
<dbReference type="EnsemblProtists" id="EOD32880">
    <property type="protein sequence ID" value="EOD32880"/>
    <property type="gene ID" value="EMIHUDRAFT_441733"/>
</dbReference>
<accession>A0A0D3KAU5</accession>
<dbReference type="AlphaFoldDB" id="A0A0D3KAU5"/>
<dbReference type="InterPro" id="IPR039720">
    <property type="entry name" value="TMEM94"/>
</dbReference>
<dbReference type="PANTHER" id="PTHR13219">
    <property type="entry name" value="TRANSMEMBRANE PROTEIN 94"/>
    <property type="match status" value="1"/>
</dbReference>
<organism evidence="2 3">
    <name type="scientific">Emiliania huxleyi (strain CCMP1516)</name>
    <dbReference type="NCBI Taxonomy" id="280463"/>
    <lineage>
        <taxon>Eukaryota</taxon>
        <taxon>Haptista</taxon>
        <taxon>Haptophyta</taxon>
        <taxon>Prymnesiophyceae</taxon>
        <taxon>Isochrysidales</taxon>
        <taxon>Noelaerhabdaceae</taxon>
        <taxon>Emiliania</taxon>
    </lineage>
</organism>
<feature type="transmembrane region" description="Helical" evidence="1">
    <location>
        <begin position="57"/>
        <end position="75"/>
    </location>
</feature>
<dbReference type="PaxDb" id="2903-EOD32880"/>
<dbReference type="Proteomes" id="UP000013827">
    <property type="component" value="Unassembled WGS sequence"/>
</dbReference>
<evidence type="ECO:0000256" key="1">
    <source>
        <dbReference type="SAM" id="Phobius"/>
    </source>
</evidence>
<keyword evidence="1" id="KW-0472">Membrane</keyword>
<reference evidence="3" key="1">
    <citation type="journal article" date="2013" name="Nature">
        <title>Pan genome of the phytoplankton Emiliania underpins its global distribution.</title>
        <authorList>
            <person name="Read B.A."/>
            <person name="Kegel J."/>
            <person name="Klute M.J."/>
            <person name="Kuo A."/>
            <person name="Lefebvre S.C."/>
            <person name="Maumus F."/>
            <person name="Mayer C."/>
            <person name="Miller J."/>
            <person name="Monier A."/>
            <person name="Salamov A."/>
            <person name="Young J."/>
            <person name="Aguilar M."/>
            <person name="Claverie J.M."/>
            <person name="Frickenhaus S."/>
            <person name="Gonzalez K."/>
            <person name="Herman E.K."/>
            <person name="Lin Y.C."/>
            <person name="Napier J."/>
            <person name="Ogata H."/>
            <person name="Sarno A.F."/>
            <person name="Shmutz J."/>
            <person name="Schroeder D."/>
            <person name="de Vargas C."/>
            <person name="Verret F."/>
            <person name="von Dassow P."/>
            <person name="Valentin K."/>
            <person name="Van de Peer Y."/>
            <person name="Wheeler G."/>
            <person name="Dacks J.B."/>
            <person name="Delwiche C.F."/>
            <person name="Dyhrman S.T."/>
            <person name="Glockner G."/>
            <person name="John U."/>
            <person name="Richards T."/>
            <person name="Worden A.Z."/>
            <person name="Zhang X."/>
            <person name="Grigoriev I.V."/>
            <person name="Allen A.E."/>
            <person name="Bidle K."/>
            <person name="Borodovsky M."/>
            <person name="Bowler C."/>
            <person name="Brownlee C."/>
            <person name="Cock J.M."/>
            <person name="Elias M."/>
            <person name="Gladyshev V.N."/>
            <person name="Groth M."/>
            <person name="Guda C."/>
            <person name="Hadaegh A."/>
            <person name="Iglesias-Rodriguez M.D."/>
            <person name="Jenkins J."/>
            <person name="Jones B.M."/>
            <person name="Lawson T."/>
            <person name="Leese F."/>
            <person name="Lindquist E."/>
            <person name="Lobanov A."/>
            <person name="Lomsadze A."/>
            <person name="Malik S.B."/>
            <person name="Marsh M.E."/>
            <person name="Mackinder L."/>
            <person name="Mock T."/>
            <person name="Mueller-Roeber B."/>
            <person name="Pagarete A."/>
            <person name="Parker M."/>
            <person name="Probert I."/>
            <person name="Quesneville H."/>
            <person name="Raines C."/>
            <person name="Rensing S.A."/>
            <person name="Riano-Pachon D.M."/>
            <person name="Richier S."/>
            <person name="Rokitta S."/>
            <person name="Shiraiwa Y."/>
            <person name="Soanes D.M."/>
            <person name="van der Giezen M."/>
            <person name="Wahlund T.M."/>
            <person name="Williams B."/>
            <person name="Wilson W."/>
            <person name="Wolfe G."/>
            <person name="Wurch L.L."/>
        </authorList>
    </citation>
    <scope>NUCLEOTIDE SEQUENCE</scope>
</reference>
<dbReference type="GeneID" id="17278153"/>
<evidence type="ECO:0000313" key="3">
    <source>
        <dbReference type="Proteomes" id="UP000013827"/>
    </source>
</evidence>